<dbReference type="GO" id="GO:0003729">
    <property type="term" value="F:mRNA binding"/>
    <property type="evidence" value="ECO:0007669"/>
    <property type="project" value="InterPro"/>
</dbReference>
<dbReference type="SMR" id="A0A6A6MR80"/>
<dbReference type="Pfam" id="PF13041">
    <property type="entry name" value="PPR_2"/>
    <property type="match status" value="2"/>
</dbReference>
<dbReference type="EMBL" id="JAAGAX010000005">
    <property type="protein sequence ID" value="KAF2314938.1"/>
    <property type="molecule type" value="Genomic_DNA"/>
</dbReference>
<feature type="transmembrane region" description="Helical" evidence="4">
    <location>
        <begin position="259"/>
        <end position="276"/>
    </location>
</feature>
<gene>
    <name evidence="5" type="ORF">GH714_037221</name>
</gene>
<evidence type="ECO:0000313" key="5">
    <source>
        <dbReference type="EMBL" id="KAF2314938.1"/>
    </source>
</evidence>
<dbReference type="InterPro" id="IPR044179">
    <property type="entry name" value="PPR5-like"/>
</dbReference>
<comment type="similarity">
    <text evidence="1">Belongs to the PPR family. P subfamily.</text>
</comment>
<keyword evidence="4" id="KW-0812">Transmembrane</keyword>
<dbReference type="Gene3D" id="1.25.40.10">
    <property type="entry name" value="Tetratricopeptide repeat domain"/>
    <property type="match status" value="3"/>
</dbReference>
<organism evidence="5 6">
    <name type="scientific">Hevea brasiliensis</name>
    <name type="common">Para rubber tree</name>
    <name type="synonym">Siphonia brasiliensis</name>
    <dbReference type="NCBI Taxonomy" id="3981"/>
    <lineage>
        <taxon>Eukaryota</taxon>
        <taxon>Viridiplantae</taxon>
        <taxon>Streptophyta</taxon>
        <taxon>Embryophyta</taxon>
        <taxon>Tracheophyta</taxon>
        <taxon>Spermatophyta</taxon>
        <taxon>Magnoliopsida</taxon>
        <taxon>eudicotyledons</taxon>
        <taxon>Gunneridae</taxon>
        <taxon>Pentapetalae</taxon>
        <taxon>rosids</taxon>
        <taxon>fabids</taxon>
        <taxon>Malpighiales</taxon>
        <taxon>Euphorbiaceae</taxon>
        <taxon>Crotonoideae</taxon>
        <taxon>Micrandreae</taxon>
        <taxon>Hevea</taxon>
    </lineage>
</organism>
<feature type="transmembrane region" description="Helical" evidence="4">
    <location>
        <begin position="218"/>
        <end position="239"/>
    </location>
</feature>
<feature type="repeat" description="PPR" evidence="3">
    <location>
        <begin position="258"/>
        <end position="292"/>
    </location>
</feature>
<evidence type="ECO:0000256" key="4">
    <source>
        <dbReference type="SAM" id="Phobius"/>
    </source>
</evidence>
<dbReference type="PROSITE" id="PS51375">
    <property type="entry name" value="PPR"/>
    <property type="match status" value="2"/>
</dbReference>
<keyword evidence="6" id="KW-1185">Reference proteome</keyword>
<protein>
    <recommendedName>
        <fullName evidence="7">Pentacotripeptide-repeat region of PRORP domain-containing protein</fullName>
    </recommendedName>
</protein>
<keyword evidence="4" id="KW-1133">Transmembrane helix</keyword>
<evidence type="ECO:0000256" key="1">
    <source>
        <dbReference type="ARBA" id="ARBA00007626"/>
    </source>
</evidence>
<evidence type="ECO:0008006" key="7">
    <source>
        <dbReference type="Google" id="ProtNLM"/>
    </source>
</evidence>
<keyword evidence="2" id="KW-0677">Repeat</keyword>
<evidence type="ECO:0000256" key="3">
    <source>
        <dbReference type="PROSITE-ProRule" id="PRU00708"/>
    </source>
</evidence>
<dbReference type="AlphaFoldDB" id="A0A6A6MR80"/>
<proteinExistence type="inferred from homology"/>
<feature type="repeat" description="PPR" evidence="3">
    <location>
        <begin position="223"/>
        <end position="257"/>
    </location>
</feature>
<dbReference type="Proteomes" id="UP000467840">
    <property type="component" value="Chromosome 15"/>
</dbReference>
<evidence type="ECO:0000256" key="2">
    <source>
        <dbReference type="ARBA" id="ARBA00022737"/>
    </source>
</evidence>
<comment type="caution">
    <text evidence="5">The sequence shown here is derived from an EMBL/GenBank/DDBJ whole genome shotgun (WGS) entry which is preliminary data.</text>
</comment>
<keyword evidence="4" id="KW-0472">Membrane</keyword>
<dbReference type="PANTHER" id="PTHR47874">
    <property type="entry name" value="EXPRESSED PROTEIN"/>
    <property type="match status" value="1"/>
</dbReference>
<dbReference type="NCBIfam" id="TIGR00756">
    <property type="entry name" value="PPR"/>
    <property type="match status" value="2"/>
</dbReference>
<sequence length="511" mass="58955">MKRVFKISDAAQSELLCRHRSPTISLNLSPLTYGLTESPVYRLARAQTHTSLPSNFFPYIIPLFSDKFSQVETKASQDLSKKVSLLRDELVQHVGDFDKVIGVLEEKGDSLIRRYFDGSAFIELMKQLISWRQLALEVLSWRRKQAERSTPMTPEEYAKGISVAGRAKNVDLAVELFAEASSKRAKRTCTYNALMGAYMYNGHADKCLSLFRELKKELNFGPSVVTYNILISVFGRLLLVDQMEATFEELKHLNILPNLITYNNLIAGYITAWMWDRMENIFQIMKEGPIKPNLNTYLLMLRGYAHSGNLGKMEDTYELVKDHVNVHERPLIRTMICAYGKSSSTDRIKKIEALLRLIPEKEYRPWLNVLLIRVYAQQDLLEGMENSINEAFRQKTTVTTTRVMRTIIASYFRCNAVDRLAAFVKHSEYAGWKICRSLYHCKMVMYASQKRLDEMESVLDEMEKFNLDRTKKTFVILYKAYLMCGQRYKVEQIIGLMYKHGHGIPRGASPS</sequence>
<name>A0A6A6MR80_HEVBR</name>
<dbReference type="InterPro" id="IPR002885">
    <property type="entry name" value="PPR_rpt"/>
</dbReference>
<dbReference type="InterPro" id="IPR011990">
    <property type="entry name" value="TPR-like_helical_dom_sf"/>
</dbReference>
<reference evidence="5 6" key="1">
    <citation type="journal article" date="2020" name="Mol. Plant">
        <title>The Chromosome-Based Rubber Tree Genome Provides New Insights into Spurge Genome Evolution and Rubber Biosynthesis.</title>
        <authorList>
            <person name="Liu J."/>
            <person name="Shi C."/>
            <person name="Shi C.C."/>
            <person name="Li W."/>
            <person name="Zhang Q.J."/>
            <person name="Zhang Y."/>
            <person name="Li K."/>
            <person name="Lu H.F."/>
            <person name="Shi C."/>
            <person name="Zhu S.T."/>
            <person name="Xiao Z.Y."/>
            <person name="Nan H."/>
            <person name="Yue Y."/>
            <person name="Zhu X.G."/>
            <person name="Wu Y."/>
            <person name="Hong X.N."/>
            <person name="Fan G.Y."/>
            <person name="Tong Y."/>
            <person name="Zhang D."/>
            <person name="Mao C.L."/>
            <person name="Liu Y.L."/>
            <person name="Hao S.J."/>
            <person name="Liu W.Q."/>
            <person name="Lv M.Q."/>
            <person name="Zhang H.B."/>
            <person name="Liu Y."/>
            <person name="Hu-Tang G.R."/>
            <person name="Wang J.P."/>
            <person name="Wang J.H."/>
            <person name="Sun Y.H."/>
            <person name="Ni S.B."/>
            <person name="Chen W.B."/>
            <person name="Zhang X.C."/>
            <person name="Jiao Y.N."/>
            <person name="Eichler E.E."/>
            <person name="Li G.H."/>
            <person name="Liu X."/>
            <person name="Gao L.Z."/>
        </authorList>
    </citation>
    <scope>NUCLEOTIDE SEQUENCE [LARGE SCALE GENOMIC DNA]</scope>
    <source>
        <strain evidence="6">cv. GT1</strain>
        <tissue evidence="5">Leaf</tissue>
    </source>
</reference>
<evidence type="ECO:0000313" key="6">
    <source>
        <dbReference type="Proteomes" id="UP000467840"/>
    </source>
</evidence>
<accession>A0A6A6MR80</accession>
<dbReference type="Pfam" id="PF01535">
    <property type="entry name" value="PPR"/>
    <property type="match status" value="1"/>
</dbReference>
<dbReference type="PANTHER" id="PTHR47874:SF1">
    <property type="entry name" value="OS05G0407900 PROTEIN"/>
    <property type="match status" value="1"/>
</dbReference>